<dbReference type="VEuPathDB" id="VectorBase:GBRI001576"/>
<accession>A0A1A9W0C0</accession>
<proteinExistence type="predicted"/>
<evidence type="ECO:0000256" key="1">
    <source>
        <dbReference type="SAM" id="Phobius"/>
    </source>
</evidence>
<name>A0A1A9W0C0_9MUSC</name>
<reference evidence="2" key="2">
    <citation type="submission" date="2020-05" db="UniProtKB">
        <authorList>
            <consortium name="EnsemblMetazoa"/>
        </authorList>
    </citation>
    <scope>IDENTIFICATION</scope>
    <source>
        <strain evidence="2">IAEA</strain>
    </source>
</reference>
<keyword evidence="1" id="KW-1133">Transmembrane helix</keyword>
<evidence type="ECO:0000313" key="3">
    <source>
        <dbReference type="Proteomes" id="UP000091820"/>
    </source>
</evidence>
<sequence>MHAYAWVLSILPKKISLDVSDNNRNNTHNNNNNNSKAMHIITAVLAVIQIFLHWLCLCGVIFIIVAMCPCIGAFFFQHLLFGFSATTTTNNIVTPQTSFQQSPHKLRPHNLFFYSNLILPLPPS</sequence>
<feature type="transmembrane region" description="Helical" evidence="1">
    <location>
        <begin position="51"/>
        <end position="76"/>
    </location>
</feature>
<organism evidence="2 3">
    <name type="scientific">Glossina brevipalpis</name>
    <dbReference type="NCBI Taxonomy" id="37001"/>
    <lineage>
        <taxon>Eukaryota</taxon>
        <taxon>Metazoa</taxon>
        <taxon>Ecdysozoa</taxon>
        <taxon>Arthropoda</taxon>
        <taxon>Hexapoda</taxon>
        <taxon>Insecta</taxon>
        <taxon>Pterygota</taxon>
        <taxon>Neoptera</taxon>
        <taxon>Endopterygota</taxon>
        <taxon>Diptera</taxon>
        <taxon>Brachycera</taxon>
        <taxon>Muscomorpha</taxon>
        <taxon>Hippoboscoidea</taxon>
        <taxon>Glossinidae</taxon>
        <taxon>Glossina</taxon>
    </lineage>
</organism>
<reference evidence="3" key="1">
    <citation type="submission" date="2014-03" db="EMBL/GenBank/DDBJ databases">
        <authorList>
            <person name="Aksoy S."/>
            <person name="Warren W."/>
            <person name="Wilson R.K."/>
        </authorList>
    </citation>
    <scope>NUCLEOTIDE SEQUENCE [LARGE SCALE GENOMIC DNA]</scope>
    <source>
        <strain evidence="3">IAEA</strain>
    </source>
</reference>
<dbReference type="Proteomes" id="UP000091820">
    <property type="component" value="Unassembled WGS sequence"/>
</dbReference>
<dbReference type="EnsemblMetazoa" id="GBRI001576-RA">
    <property type="protein sequence ID" value="GBRI001576-PA"/>
    <property type="gene ID" value="GBRI001576"/>
</dbReference>
<keyword evidence="3" id="KW-1185">Reference proteome</keyword>
<evidence type="ECO:0000313" key="2">
    <source>
        <dbReference type="EnsemblMetazoa" id="GBRI001576-PA"/>
    </source>
</evidence>
<keyword evidence="1" id="KW-0472">Membrane</keyword>
<dbReference type="AlphaFoldDB" id="A0A1A9W0C0"/>
<keyword evidence="1" id="KW-0812">Transmembrane</keyword>
<protein>
    <submittedName>
        <fullName evidence="2">Uncharacterized protein</fullName>
    </submittedName>
</protein>